<evidence type="ECO:0000256" key="1">
    <source>
        <dbReference type="SAM" id="Phobius"/>
    </source>
</evidence>
<organism evidence="3 4">
    <name type="scientific">Cajanus cajan</name>
    <name type="common">Pigeon pea</name>
    <name type="synonym">Cajanus indicus</name>
    <dbReference type="NCBI Taxonomy" id="3821"/>
    <lineage>
        <taxon>Eukaryota</taxon>
        <taxon>Viridiplantae</taxon>
        <taxon>Streptophyta</taxon>
        <taxon>Embryophyta</taxon>
        <taxon>Tracheophyta</taxon>
        <taxon>Spermatophyta</taxon>
        <taxon>Magnoliopsida</taxon>
        <taxon>eudicotyledons</taxon>
        <taxon>Gunneridae</taxon>
        <taxon>Pentapetalae</taxon>
        <taxon>rosids</taxon>
        <taxon>fabids</taxon>
        <taxon>Fabales</taxon>
        <taxon>Fabaceae</taxon>
        <taxon>Papilionoideae</taxon>
        <taxon>50 kb inversion clade</taxon>
        <taxon>NPAAA clade</taxon>
        <taxon>indigoferoid/millettioid clade</taxon>
        <taxon>Phaseoleae</taxon>
        <taxon>Cajanus</taxon>
    </lineage>
</organism>
<evidence type="ECO:0000313" key="3">
    <source>
        <dbReference type="EMBL" id="KYP77982.1"/>
    </source>
</evidence>
<dbReference type="PANTHER" id="PTHR42704">
    <property type="entry name" value="RIBULOSE BISPHOSPHATE CARBOXYLASE"/>
    <property type="match status" value="1"/>
</dbReference>
<evidence type="ECO:0000259" key="2">
    <source>
        <dbReference type="Pfam" id="PF00016"/>
    </source>
</evidence>
<keyword evidence="3" id="KW-0456">Lyase</keyword>
<dbReference type="Gramene" id="C.cajan_48132.t">
    <property type="protein sequence ID" value="C.cajan_48132.t.cds1"/>
    <property type="gene ID" value="C.cajan_48132"/>
</dbReference>
<keyword evidence="4" id="KW-1185">Reference proteome</keyword>
<reference evidence="3" key="1">
    <citation type="journal article" date="2012" name="Nat. Biotechnol.">
        <title>Draft genome sequence of pigeonpea (Cajanus cajan), an orphan legume crop of resource-poor farmers.</title>
        <authorList>
            <person name="Varshney R.K."/>
            <person name="Chen W."/>
            <person name="Li Y."/>
            <person name="Bharti A.K."/>
            <person name="Saxena R.K."/>
            <person name="Schlueter J.A."/>
            <person name="Donoghue M.T."/>
            <person name="Azam S."/>
            <person name="Fan G."/>
            <person name="Whaley A.M."/>
            <person name="Farmer A.D."/>
            <person name="Sheridan J."/>
            <person name="Iwata A."/>
            <person name="Tuteja R."/>
            <person name="Penmetsa R.V."/>
            <person name="Wu W."/>
            <person name="Upadhyaya H.D."/>
            <person name="Yang S.P."/>
            <person name="Shah T."/>
            <person name="Saxena K.B."/>
            <person name="Michael T."/>
            <person name="McCombie W.R."/>
            <person name="Yang B."/>
            <person name="Zhang G."/>
            <person name="Yang H."/>
            <person name="Wang J."/>
            <person name="Spillane C."/>
            <person name="Cook D.R."/>
            <person name="May G.D."/>
            <person name="Xu X."/>
            <person name="Jackson S.A."/>
        </authorList>
    </citation>
    <scope>NUCLEOTIDE SEQUENCE [LARGE SCALE GENOMIC DNA]</scope>
</reference>
<dbReference type="AlphaFoldDB" id="A0A151UF98"/>
<dbReference type="OMA" id="TIFSHYC"/>
<proteinExistence type="predicted"/>
<feature type="domain" description="Ribulose bisphosphate carboxylase large subunit C-terminal" evidence="2">
    <location>
        <begin position="2"/>
        <end position="69"/>
    </location>
</feature>
<keyword evidence="1" id="KW-0812">Transmembrane</keyword>
<dbReference type="EC" id="4.1.1.39" evidence="3"/>
<dbReference type="STRING" id="3821.A0A151UF98"/>
<dbReference type="PANTHER" id="PTHR42704:SF15">
    <property type="entry name" value="RIBULOSE BISPHOSPHATE CARBOXYLASE LARGE CHAIN"/>
    <property type="match status" value="1"/>
</dbReference>
<keyword evidence="1" id="KW-0472">Membrane</keyword>
<dbReference type="InterPro" id="IPR033966">
    <property type="entry name" value="RuBisCO"/>
</dbReference>
<dbReference type="EMBL" id="AGCT01038890">
    <property type="protein sequence ID" value="KYP77982.1"/>
    <property type="molecule type" value="Genomic_DNA"/>
</dbReference>
<dbReference type="Proteomes" id="UP000075243">
    <property type="component" value="Unassembled WGS sequence"/>
</dbReference>
<dbReference type="GO" id="GO:0016984">
    <property type="term" value="F:ribulose-bisphosphate carboxylase activity"/>
    <property type="evidence" value="ECO:0007669"/>
    <property type="project" value="UniProtKB-EC"/>
</dbReference>
<feature type="transmembrane region" description="Helical" evidence="1">
    <location>
        <begin position="6"/>
        <end position="28"/>
    </location>
</feature>
<keyword evidence="1" id="KW-1133">Transmembrane helix</keyword>
<gene>
    <name evidence="3" type="ORF">KK1_050660</name>
</gene>
<comment type="caution">
    <text evidence="3">The sequence shown here is derived from an EMBL/GenBank/DDBJ whole genome shotgun (WGS) entry which is preliminary data.</text>
</comment>
<dbReference type="InterPro" id="IPR000685">
    <property type="entry name" value="RuBisCO_lsu_C"/>
</dbReference>
<dbReference type="InterPro" id="IPR036376">
    <property type="entry name" value="RuBisCO_lsu_C_sf"/>
</dbReference>
<accession>A0A151UF98</accession>
<feature type="transmembrane region" description="Helical" evidence="1">
    <location>
        <begin position="49"/>
        <end position="71"/>
    </location>
</feature>
<dbReference type="Pfam" id="PF00016">
    <property type="entry name" value="RuBisCO_large"/>
    <property type="match status" value="1"/>
</dbReference>
<sequence>PIIIHYYLTFLFTANTIFSHYCLYNFLLLHIHLSIHSFIYRQNNHFMHFLLLAKSLLFSFLDHFHSCTLLFKL</sequence>
<evidence type="ECO:0000313" key="4">
    <source>
        <dbReference type="Proteomes" id="UP000075243"/>
    </source>
</evidence>
<dbReference type="Gene3D" id="3.20.20.110">
    <property type="entry name" value="Ribulose bisphosphate carboxylase, large subunit, C-terminal domain"/>
    <property type="match status" value="1"/>
</dbReference>
<dbReference type="GO" id="GO:0000287">
    <property type="term" value="F:magnesium ion binding"/>
    <property type="evidence" value="ECO:0007669"/>
    <property type="project" value="InterPro"/>
</dbReference>
<dbReference type="SUPFAM" id="SSF51649">
    <property type="entry name" value="RuBisCo, C-terminal domain"/>
    <property type="match status" value="1"/>
</dbReference>
<protein>
    <submittedName>
        <fullName evidence="3">Ribulose bisphosphate carboxylase large chain</fullName>
        <ecNumber evidence="3">4.1.1.39</ecNumber>
    </submittedName>
</protein>
<name>A0A151UF98_CAJCA</name>
<feature type="non-terminal residue" evidence="3">
    <location>
        <position position="1"/>
    </location>
</feature>